<dbReference type="EMBL" id="QWDC01000001">
    <property type="protein sequence ID" value="RFZ94139.1"/>
    <property type="molecule type" value="Genomic_DNA"/>
</dbReference>
<dbReference type="Proteomes" id="UP000264217">
    <property type="component" value="Unassembled WGS sequence"/>
</dbReference>
<dbReference type="RefSeq" id="WP_117389705.1">
    <property type="nucleotide sequence ID" value="NZ_QWDC01000001.1"/>
</dbReference>
<keyword evidence="2" id="KW-1185">Reference proteome</keyword>
<proteinExistence type="predicted"/>
<organism evidence="1 2">
    <name type="scientific">Mucilaginibacter conchicola</name>
    <dbReference type="NCBI Taxonomy" id="2303333"/>
    <lineage>
        <taxon>Bacteria</taxon>
        <taxon>Pseudomonadati</taxon>
        <taxon>Bacteroidota</taxon>
        <taxon>Sphingobacteriia</taxon>
        <taxon>Sphingobacteriales</taxon>
        <taxon>Sphingobacteriaceae</taxon>
        <taxon>Mucilaginibacter</taxon>
    </lineage>
</organism>
<dbReference type="OrthoDB" id="669645at2"/>
<evidence type="ECO:0000313" key="1">
    <source>
        <dbReference type="EMBL" id="RFZ94139.1"/>
    </source>
</evidence>
<gene>
    <name evidence="1" type="ORF">D0C36_00855</name>
</gene>
<sequence length="304" mass="36039">MVKNQHYVPRFYLKHFLDENGKCLAFHKDSQKVFSTNPQSMANENFFYDHSAFDDALGTDQPVEKYLSQVEELYAPFLKWLLDAIDNREIISLNEDMRAILCDLVMFQIIRTKAHRENMFQGFRQFQDKLVQSGWLSEEMITEMRKDNTADRAKQSHLEQLFFDTEFKESLIKILDSHIWLVFKNITNTPYYTSDHPVVKTPHLRREHRSDNGYRSEGIEIAMPLSSTHLLVLVERTMFKQYEAYENEVLIHSDVQHIIYYNAMQVSQSYRAVYCVTDQFELAKEMVTTHPELQQLDHDRFGVE</sequence>
<accession>A0A372NWS1</accession>
<name>A0A372NWS1_9SPHI</name>
<dbReference type="InterPro" id="IPR025332">
    <property type="entry name" value="DUF4238"/>
</dbReference>
<comment type="caution">
    <text evidence="1">The sequence shown here is derived from an EMBL/GenBank/DDBJ whole genome shotgun (WGS) entry which is preliminary data.</text>
</comment>
<protein>
    <submittedName>
        <fullName evidence="1">DUF4238 domain-containing protein</fullName>
    </submittedName>
</protein>
<dbReference type="AlphaFoldDB" id="A0A372NWS1"/>
<dbReference type="Pfam" id="PF14022">
    <property type="entry name" value="DUF4238"/>
    <property type="match status" value="1"/>
</dbReference>
<evidence type="ECO:0000313" key="2">
    <source>
        <dbReference type="Proteomes" id="UP000264217"/>
    </source>
</evidence>
<reference evidence="1 2" key="1">
    <citation type="submission" date="2018-08" db="EMBL/GenBank/DDBJ databases">
        <title>Mucilaginibacter sp. MYSH2.</title>
        <authorList>
            <person name="Seo T."/>
        </authorList>
    </citation>
    <scope>NUCLEOTIDE SEQUENCE [LARGE SCALE GENOMIC DNA]</scope>
    <source>
        <strain evidence="1 2">MYSH2</strain>
    </source>
</reference>